<organism evidence="4 5">
    <name type="scientific">Triparma retinervis</name>
    <dbReference type="NCBI Taxonomy" id="2557542"/>
    <lineage>
        <taxon>Eukaryota</taxon>
        <taxon>Sar</taxon>
        <taxon>Stramenopiles</taxon>
        <taxon>Ochrophyta</taxon>
        <taxon>Bolidophyceae</taxon>
        <taxon>Parmales</taxon>
        <taxon>Triparmaceae</taxon>
        <taxon>Triparma</taxon>
    </lineage>
</organism>
<dbReference type="InterPro" id="IPR027417">
    <property type="entry name" value="P-loop_NTPase"/>
</dbReference>
<evidence type="ECO:0000259" key="3">
    <source>
        <dbReference type="Pfam" id="PF00685"/>
    </source>
</evidence>
<proteinExistence type="inferred from homology"/>
<protein>
    <recommendedName>
        <fullName evidence="3">Sulfotransferase domain-containing protein</fullName>
    </recommendedName>
</protein>
<comment type="caution">
    <text evidence="4">The sequence shown here is derived from an EMBL/GenBank/DDBJ whole genome shotgun (WGS) entry which is preliminary data.</text>
</comment>
<dbReference type="Gene3D" id="3.40.50.300">
    <property type="entry name" value="P-loop containing nucleotide triphosphate hydrolases"/>
    <property type="match status" value="1"/>
</dbReference>
<keyword evidence="5" id="KW-1185">Reference proteome</keyword>
<dbReference type="OrthoDB" id="205623at2759"/>
<dbReference type="Pfam" id="PF00685">
    <property type="entry name" value="Sulfotransfer_1"/>
    <property type="match status" value="1"/>
</dbReference>
<dbReference type="SUPFAM" id="SSF52540">
    <property type="entry name" value="P-loop containing nucleoside triphosphate hydrolases"/>
    <property type="match status" value="1"/>
</dbReference>
<dbReference type="AlphaFoldDB" id="A0A9W7AQ01"/>
<accession>A0A9W7AQ01</accession>
<keyword evidence="2" id="KW-0808">Transferase</keyword>
<feature type="domain" description="Sulfotransferase" evidence="3">
    <location>
        <begin position="61"/>
        <end position="305"/>
    </location>
</feature>
<dbReference type="GO" id="GO:0008146">
    <property type="term" value="F:sulfotransferase activity"/>
    <property type="evidence" value="ECO:0007669"/>
    <property type="project" value="InterPro"/>
</dbReference>
<reference evidence="4" key="1">
    <citation type="submission" date="2022-07" db="EMBL/GenBank/DDBJ databases">
        <title>Genome analysis of Parmales, a sister group of diatoms, reveals the evolutionary specialization of diatoms from phago-mixotrophs to photoautotrophs.</title>
        <authorList>
            <person name="Ban H."/>
            <person name="Sato S."/>
            <person name="Yoshikawa S."/>
            <person name="Kazumasa Y."/>
            <person name="Nakamura Y."/>
            <person name="Ichinomiya M."/>
            <person name="Saitoh K."/>
            <person name="Sato N."/>
            <person name="Blanc-Mathieu R."/>
            <person name="Endo H."/>
            <person name="Kuwata A."/>
            <person name="Ogata H."/>
        </authorList>
    </citation>
    <scope>NUCLEOTIDE SEQUENCE</scope>
</reference>
<evidence type="ECO:0000313" key="4">
    <source>
        <dbReference type="EMBL" id="GMH75311.1"/>
    </source>
</evidence>
<comment type="similarity">
    <text evidence="1">Belongs to the sulfotransferase 1 family.</text>
</comment>
<dbReference type="InterPro" id="IPR000863">
    <property type="entry name" value="Sulfotransferase_dom"/>
</dbReference>
<evidence type="ECO:0000256" key="2">
    <source>
        <dbReference type="ARBA" id="ARBA00022679"/>
    </source>
</evidence>
<gene>
    <name evidence="4" type="ORF">TrRE_jg3926</name>
</gene>
<evidence type="ECO:0000313" key="5">
    <source>
        <dbReference type="Proteomes" id="UP001165082"/>
    </source>
</evidence>
<name>A0A9W7AQ01_9STRA</name>
<sequence>MEVALFISSTFLPRLVTKYYAYKYNFQCSTGYASQMYEGVVYPPFAKSGPIDSLRSLPLLPSDIVIATFPKSGTTLMQQIVLTLLNGGDEVLDPMSGSPWAELIAAKFGVEAFKTKWSDGTINKFTDRRVIKTHAPSHLKPWSSPTTDLAKIIVVSRNPADTAVSMWNHSRDIPSFMYRGTLSHFLSELYVKGKVESGCFWAWHKGWRREWSEGEGGILWITFEEFKENPRAVIVKVAEFIGVEGKGDVIDKTVEGTSFKKMKKNFEIVDKNKAQKGLMVKKNHIRKGEKGAWRKKMSEADVEIIMRKHSEENRGGELDFFDFS</sequence>
<evidence type="ECO:0000256" key="1">
    <source>
        <dbReference type="ARBA" id="ARBA00005771"/>
    </source>
</evidence>
<dbReference type="Proteomes" id="UP001165082">
    <property type="component" value="Unassembled WGS sequence"/>
</dbReference>
<dbReference type="EMBL" id="BRXZ01001616">
    <property type="protein sequence ID" value="GMH75311.1"/>
    <property type="molecule type" value="Genomic_DNA"/>
</dbReference>
<dbReference type="PANTHER" id="PTHR11783">
    <property type="entry name" value="SULFOTRANSFERASE SULT"/>
    <property type="match status" value="1"/>
</dbReference>